<sequence>MHGAALDEHPDIGLTYGGITPVDMAGKPFRDLAMASSPTGKHRELARLITANYIAAPTVLVRRAALENAGPFLDFTYSQDWAMWLAIALQGWSLYGVETAVACYRRHPNNLTRPETLVRALEDNLTMLEATRQRFVNTLTPEYTRAFAAGKQRILRALGWHSLEHGMSDASRKWFYLLSKERVDNNMLMGYMLSTLPKPFYKSVHFMHSNLKRLIVHS</sequence>
<dbReference type="SUPFAM" id="SSF53448">
    <property type="entry name" value="Nucleotide-diphospho-sugar transferases"/>
    <property type="match status" value="1"/>
</dbReference>
<dbReference type="Gene3D" id="3.90.550.10">
    <property type="entry name" value="Spore Coat Polysaccharide Biosynthesis Protein SpsA, Chain A"/>
    <property type="match status" value="1"/>
</dbReference>
<evidence type="ECO:0000313" key="2">
    <source>
        <dbReference type="Proteomes" id="UP000050509"/>
    </source>
</evidence>
<dbReference type="AlphaFoldDB" id="A0A0P9D4X2"/>
<dbReference type="Proteomes" id="UP000050509">
    <property type="component" value="Unassembled WGS sequence"/>
</dbReference>
<accession>A0A0P9D4X2</accession>
<protein>
    <recommendedName>
        <fullName evidence="3">Glycosyltransferase 2-like domain-containing protein</fullName>
    </recommendedName>
</protein>
<organism evidence="1 2">
    <name type="scientific">Kouleothrix aurantiaca</name>
    <dbReference type="NCBI Taxonomy" id="186479"/>
    <lineage>
        <taxon>Bacteria</taxon>
        <taxon>Bacillati</taxon>
        <taxon>Chloroflexota</taxon>
        <taxon>Chloroflexia</taxon>
        <taxon>Chloroflexales</taxon>
        <taxon>Roseiflexineae</taxon>
        <taxon>Roseiflexaceae</taxon>
        <taxon>Kouleothrix</taxon>
    </lineage>
</organism>
<reference evidence="1 2" key="1">
    <citation type="submission" date="2015-09" db="EMBL/GenBank/DDBJ databases">
        <title>Draft genome sequence of Kouleothrix aurantiaca JCM 19913.</title>
        <authorList>
            <person name="Hemp J."/>
        </authorList>
    </citation>
    <scope>NUCLEOTIDE SEQUENCE [LARGE SCALE GENOMIC DNA]</scope>
    <source>
        <strain evidence="1 2">COM-B</strain>
    </source>
</reference>
<evidence type="ECO:0000313" key="1">
    <source>
        <dbReference type="EMBL" id="KPV54118.1"/>
    </source>
</evidence>
<keyword evidence="2" id="KW-1185">Reference proteome</keyword>
<dbReference type="EMBL" id="LJCR01000110">
    <property type="protein sequence ID" value="KPV54118.1"/>
    <property type="molecule type" value="Genomic_DNA"/>
</dbReference>
<gene>
    <name evidence="1" type="ORF">SE17_05675</name>
</gene>
<name>A0A0P9D4X2_9CHLR</name>
<evidence type="ECO:0008006" key="3">
    <source>
        <dbReference type="Google" id="ProtNLM"/>
    </source>
</evidence>
<proteinExistence type="predicted"/>
<comment type="caution">
    <text evidence="1">The sequence shown here is derived from an EMBL/GenBank/DDBJ whole genome shotgun (WGS) entry which is preliminary data.</text>
</comment>
<dbReference type="InterPro" id="IPR029044">
    <property type="entry name" value="Nucleotide-diphossugar_trans"/>
</dbReference>